<name>A0A9X3Z704_9PROT</name>
<gene>
    <name evidence="2" type="ORF">NYP16_06745</name>
</gene>
<evidence type="ECO:0000259" key="1">
    <source>
        <dbReference type="Pfam" id="PF01370"/>
    </source>
</evidence>
<dbReference type="GO" id="GO:0004029">
    <property type="term" value="F:aldehyde dehydrogenase (NAD+) activity"/>
    <property type="evidence" value="ECO:0007669"/>
    <property type="project" value="TreeGrafter"/>
</dbReference>
<dbReference type="EMBL" id="JANWOI010000002">
    <property type="protein sequence ID" value="MDA5193652.1"/>
    <property type="molecule type" value="Genomic_DNA"/>
</dbReference>
<dbReference type="AlphaFoldDB" id="A0A9X3Z704"/>
<dbReference type="InterPro" id="IPR036291">
    <property type="entry name" value="NAD(P)-bd_dom_sf"/>
</dbReference>
<sequence length="313" mass="33553">MPQQTIAITGATGFIGGHIMAALLARGDHVQALTRRARPDQAGIRWISGDMADDDALARLVRGADAVIHCAGLVKARSKTAFFDANADAVARLLSHVRAETPTARVIHLSSLAAREPGLSDYAASKAAGETILHETSDLLWCGLRPPAVYGPGDMEILKIFKSLKFGVGFLPGGRAARLSLIHVQDLMAAVLALLDAPQASVRGQIFELDDGRPNGYGLAEVYEIAAAILGRRVHLLPVPARLLGLIGALNQILSRLTGQAPMLTPGKARELTHPDWVAQSPLLNRSGLWDPRIGLQDGLAETLAWYRHNFLF</sequence>
<dbReference type="InterPro" id="IPR051783">
    <property type="entry name" value="NAD(P)-dependent_oxidoreduct"/>
</dbReference>
<keyword evidence="3" id="KW-1185">Reference proteome</keyword>
<dbReference type="PANTHER" id="PTHR48079">
    <property type="entry name" value="PROTEIN YEEZ"/>
    <property type="match status" value="1"/>
</dbReference>
<feature type="domain" description="NAD-dependent epimerase/dehydratase" evidence="1">
    <location>
        <begin position="6"/>
        <end position="208"/>
    </location>
</feature>
<dbReference type="Pfam" id="PF01370">
    <property type="entry name" value="Epimerase"/>
    <property type="match status" value="1"/>
</dbReference>
<reference evidence="2" key="2">
    <citation type="journal article" date="2023" name="Syst. Appl. Microbiol.">
        <title>Govania unica gen. nov., sp. nov., a rare biosphere bacterium that represents a novel family in the class Alphaproteobacteria.</title>
        <authorList>
            <person name="Vandamme P."/>
            <person name="Peeters C."/>
            <person name="Hettiarachchi A."/>
            <person name="Cnockaert M."/>
            <person name="Carlier A."/>
        </authorList>
    </citation>
    <scope>NUCLEOTIDE SEQUENCE</scope>
    <source>
        <strain evidence="2">LMG 31809</strain>
    </source>
</reference>
<dbReference type="InterPro" id="IPR001509">
    <property type="entry name" value="Epimerase_deHydtase"/>
</dbReference>
<dbReference type="Proteomes" id="UP001141619">
    <property type="component" value="Unassembled WGS sequence"/>
</dbReference>
<evidence type="ECO:0000313" key="3">
    <source>
        <dbReference type="Proteomes" id="UP001141619"/>
    </source>
</evidence>
<protein>
    <submittedName>
        <fullName evidence="2">SDR family NAD(P)-dependent oxidoreductase</fullName>
    </submittedName>
</protein>
<accession>A0A9X3Z704</accession>
<organism evidence="2 3">
    <name type="scientific">Govanella unica</name>
    <dbReference type="NCBI Taxonomy" id="2975056"/>
    <lineage>
        <taxon>Bacteria</taxon>
        <taxon>Pseudomonadati</taxon>
        <taxon>Pseudomonadota</taxon>
        <taxon>Alphaproteobacteria</taxon>
        <taxon>Emcibacterales</taxon>
        <taxon>Govanellaceae</taxon>
        <taxon>Govanella</taxon>
    </lineage>
</organism>
<comment type="caution">
    <text evidence="2">The sequence shown here is derived from an EMBL/GenBank/DDBJ whole genome shotgun (WGS) entry which is preliminary data.</text>
</comment>
<dbReference type="GO" id="GO:0005737">
    <property type="term" value="C:cytoplasm"/>
    <property type="evidence" value="ECO:0007669"/>
    <property type="project" value="TreeGrafter"/>
</dbReference>
<reference evidence="2" key="1">
    <citation type="submission" date="2022-08" db="EMBL/GenBank/DDBJ databases">
        <authorList>
            <person name="Vandamme P."/>
            <person name="Hettiarachchi A."/>
            <person name="Peeters C."/>
            <person name="Cnockaert M."/>
            <person name="Carlier A."/>
        </authorList>
    </citation>
    <scope>NUCLEOTIDE SEQUENCE</scope>
    <source>
        <strain evidence="2">LMG 31809</strain>
    </source>
</reference>
<proteinExistence type="predicted"/>
<evidence type="ECO:0000313" key="2">
    <source>
        <dbReference type="EMBL" id="MDA5193652.1"/>
    </source>
</evidence>
<dbReference type="Gene3D" id="3.40.50.720">
    <property type="entry name" value="NAD(P)-binding Rossmann-like Domain"/>
    <property type="match status" value="1"/>
</dbReference>
<dbReference type="PANTHER" id="PTHR48079:SF6">
    <property type="entry name" value="NAD(P)-BINDING DOMAIN-CONTAINING PROTEIN-RELATED"/>
    <property type="match status" value="1"/>
</dbReference>
<dbReference type="SUPFAM" id="SSF51735">
    <property type="entry name" value="NAD(P)-binding Rossmann-fold domains"/>
    <property type="match status" value="1"/>
</dbReference>
<dbReference type="RefSeq" id="WP_274943352.1">
    <property type="nucleotide sequence ID" value="NZ_JANWOI010000002.1"/>
</dbReference>